<gene>
    <name evidence="1" type="ORF">F8C67_11550</name>
</gene>
<sequence>MCELFRCCKSEDALRQADAREFSGFNDSNELEQFSSVQLGLLAALQKMRVDYTLGTNYNVNNDWLLEDEQIDFWQNKVVIANDRLNIMSLLNHIINLHNDLKAKEKSYDY</sequence>
<dbReference type="AlphaFoldDB" id="A0A6N6RDQ8"/>
<dbReference type="Proteomes" id="UP000468650">
    <property type="component" value="Unassembled WGS sequence"/>
</dbReference>
<comment type="caution">
    <text evidence="1">The sequence shown here is derived from an EMBL/GenBank/DDBJ whole genome shotgun (WGS) entry which is preliminary data.</text>
</comment>
<evidence type="ECO:0000313" key="1">
    <source>
        <dbReference type="EMBL" id="KAB2807668.1"/>
    </source>
</evidence>
<organism evidence="1 2">
    <name type="scientific">Phaeocystidibacter luteus</name>
    <dbReference type="NCBI Taxonomy" id="911197"/>
    <lineage>
        <taxon>Bacteria</taxon>
        <taxon>Pseudomonadati</taxon>
        <taxon>Bacteroidota</taxon>
        <taxon>Flavobacteriia</taxon>
        <taxon>Flavobacteriales</taxon>
        <taxon>Phaeocystidibacteraceae</taxon>
        <taxon>Phaeocystidibacter</taxon>
    </lineage>
</organism>
<keyword evidence="2" id="KW-1185">Reference proteome</keyword>
<name>A0A6N6RDQ8_9FLAO</name>
<proteinExistence type="predicted"/>
<protein>
    <submittedName>
        <fullName evidence="1">Uncharacterized protein</fullName>
    </submittedName>
</protein>
<dbReference type="EMBL" id="WBVO01000010">
    <property type="protein sequence ID" value="KAB2807668.1"/>
    <property type="molecule type" value="Genomic_DNA"/>
</dbReference>
<dbReference type="RefSeq" id="WP_151668010.1">
    <property type="nucleotide sequence ID" value="NZ_WBVO01000010.1"/>
</dbReference>
<accession>A0A6N6RDQ8</accession>
<evidence type="ECO:0000313" key="2">
    <source>
        <dbReference type="Proteomes" id="UP000468650"/>
    </source>
</evidence>
<reference evidence="1 2" key="1">
    <citation type="submission" date="2019-09" db="EMBL/GenBank/DDBJ databases">
        <title>Genomes of family Cryomorphaceae.</title>
        <authorList>
            <person name="Bowman J.P."/>
        </authorList>
    </citation>
    <scope>NUCLEOTIDE SEQUENCE [LARGE SCALE GENOMIC DNA]</scope>
    <source>
        <strain evidence="1 2">LMG 25704</strain>
    </source>
</reference>